<feature type="non-terminal residue" evidence="2">
    <location>
        <position position="121"/>
    </location>
</feature>
<keyword evidence="1" id="KW-1133">Transmembrane helix</keyword>
<accession>A0AAD7Z8I0</accession>
<keyword evidence="1" id="KW-0472">Membrane</keyword>
<evidence type="ECO:0000313" key="2">
    <source>
        <dbReference type="EMBL" id="KAJ9575662.1"/>
    </source>
</evidence>
<dbReference type="Pfam" id="PF15860">
    <property type="entry name" value="DUF4728"/>
    <property type="match status" value="1"/>
</dbReference>
<reference evidence="2" key="2">
    <citation type="submission" date="2023-05" db="EMBL/GenBank/DDBJ databases">
        <authorList>
            <person name="Fouks B."/>
        </authorList>
    </citation>
    <scope>NUCLEOTIDE SEQUENCE</scope>
    <source>
        <strain evidence="2">Stay&amp;Tobe</strain>
        <tissue evidence="2">Testes</tissue>
    </source>
</reference>
<name>A0AAD7Z8I0_DIPPU</name>
<dbReference type="InterPro" id="IPR031720">
    <property type="entry name" value="DUF4728"/>
</dbReference>
<keyword evidence="1" id="KW-0812">Transmembrane</keyword>
<dbReference type="AlphaFoldDB" id="A0AAD7Z8I0"/>
<reference evidence="2" key="1">
    <citation type="journal article" date="2023" name="IScience">
        <title>Live-bearing cockroach genome reveals convergent evolutionary mechanisms linked to viviparity in insects and beyond.</title>
        <authorList>
            <person name="Fouks B."/>
            <person name="Harrison M.C."/>
            <person name="Mikhailova A.A."/>
            <person name="Marchal E."/>
            <person name="English S."/>
            <person name="Carruthers M."/>
            <person name="Jennings E.C."/>
            <person name="Chiamaka E.L."/>
            <person name="Frigard R.A."/>
            <person name="Pippel M."/>
            <person name="Attardo G.M."/>
            <person name="Benoit J.B."/>
            <person name="Bornberg-Bauer E."/>
            <person name="Tobe S.S."/>
        </authorList>
    </citation>
    <scope>NUCLEOTIDE SEQUENCE</scope>
    <source>
        <strain evidence="2">Stay&amp;Tobe</strain>
    </source>
</reference>
<dbReference type="Proteomes" id="UP001233999">
    <property type="component" value="Unassembled WGS sequence"/>
</dbReference>
<feature type="transmembrane region" description="Helical" evidence="1">
    <location>
        <begin position="31"/>
        <end position="55"/>
    </location>
</feature>
<protein>
    <submittedName>
        <fullName evidence="2">Uncharacterized protein</fullName>
    </submittedName>
</protein>
<feature type="transmembrane region" description="Helical" evidence="1">
    <location>
        <begin position="6"/>
        <end position="24"/>
    </location>
</feature>
<sequence length="121" mass="13212">VIGIALAICIIGALFNIMLLIGAVQERASLVYVWFVVNTILLVIVIVSLFVNAFAGVQISSNKTGSIIPSILNILLTIYFLIVTYSYYKELKEKGAPRLGQPTAFHIEGYPMPPQNAPPAY</sequence>
<gene>
    <name evidence="2" type="ORF">L9F63_007470</name>
</gene>
<comment type="caution">
    <text evidence="2">The sequence shown here is derived from an EMBL/GenBank/DDBJ whole genome shotgun (WGS) entry which is preliminary data.</text>
</comment>
<dbReference type="EMBL" id="JASPKZ010009824">
    <property type="protein sequence ID" value="KAJ9575662.1"/>
    <property type="molecule type" value="Genomic_DNA"/>
</dbReference>
<evidence type="ECO:0000256" key="1">
    <source>
        <dbReference type="SAM" id="Phobius"/>
    </source>
</evidence>
<organism evidence="2 3">
    <name type="scientific">Diploptera punctata</name>
    <name type="common">Pacific beetle cockroach</name>
    <dbReference type="NCBI Taxonomy" id="6984"/>
    <lineage>
        <taxon>Eukaryota</taxon>
        <taxon>Metazoa</taxon>
        <taxon>Ecdysozoa</taxon>
        <taxon>Arthropoda</taxon>
        <taxon>Hexapoda</taxon>
        <taxon>Insecta</taxon>
        <taxon>Pterygota</taxon>
        <taxon>Neoptera</taxon>
        <taxon>Polyneoptera</taxon>
        <taxon>Dictyoptera</taxon>
        <taxon>Blattodea</taxon>
        <taxon>Blaberoidea</taxon>
        <taxon>Blaberidae</taxon>
        <taxon>Diplopterinae</taxon>
        <taxon>Diploptera</taxon>
    </lineage>
</organism>
<proteinExistence type="predicted"/>
<feature type="transmembrane region" description="Helical" evidence="1">
    <location>
        <begin position="67"/>
        <end position="88"/>
    </location>
</feature>
<evidence type="ECO:0000313" key="3">
    <source>
        <dbReference type="Proteomes" id="UP001233999"/>
    </source>
</evidence>
<keyword evidence="3" id="KW-1185">Reference proteome</keyword>